<dbReference type="RefSeq" id="WP_131154533.1">
    <property type="nucleotide sequence ID" value="NZ_CP036402.1"/>
</dbReference>
<proteinExistence type="predicted"/>
<accession>A0A411YEB3</accession>
<reference evidence="1 2" key="1">
    <citation type="submission" date="2019-01" db="EMBL/GenBank/DDBJ databases">
        <title>Egibacter rhizosphaerae EGI 80759T.</title>
        <authorList>
            <person name="Chen D.-D."/>
            <person name="Tian Y."/>
            <person name="Jiao J.-Y."/>
            <person name="Zhang X.-T."/>
            <person name="Zhang Y.-G."/>
            <person name="Zhang Y."/>
            <person name="Xiao M."/>
            <person name="Shu W.-S."/>
            <person name="Li W.-J."/>
        </authorList>
    </citation>
    <scope>NUCLEOTIDE SEQUENCE [LARGE SCALE GENOMIC DNA]</scope>
    <source>
        <strain evidence="1 2">EGI 80759</strain>
    </source>
</reference>
<evidence type="ECO:0000313" key="2">
    <source>
        <dbReference type="Proteomes" id="UP000291469"/>
    </source>
</evidence>
<sequence length="184" mass="20130">MRTWNRAIRAIRRDLGRQVRGGSSDLLTVVVGDAHAPHLLVGARTPGSGGRGSALAETLVCAQMARPARVQAAVGVRDGGRFGGRLGLVWVADVQHVADGWVESCRTFGWSHERMWLRWATLDGNEDFPPGIRDIAVMALQPWAVDDEDYRHQLGAMLGSGLRLRLSPHARRRGWTPAGLLTAR</sequence>
<evidence type="ECO:0000313" key="1">
    <source>
        <dbReference type="EMBL" id="QBI19536.1"/>
    </source>
</evidence>
<dbReference type="Proteomes" id="UP000291469">
    <property type="component" value="Chromosome"/>
</dbReference>
<organism evidence="1 2">
    <name type="scientific">Egibacter rhizosphaerae</name>
    <dbReference type="NCBI Taxonomy" id="1670831"/>
    <lineage>
        <taxon>Bacteria</taxon>
        <taxon>Bacillati</taxon>
        <taxon>Actinomycetota</taxon>
        <taxon>Nitriliruptoria</taxon>
        <taxon>Egibacterales</taxon>
        <taxon>Egibacteraceae</taxon>
        <taxon>Egibacter</taxon>
    </lineage>
</organism>
<keyword evidence="2" id="KW-1185">Reference proteome</keyword>
<name>A0A411YEB3_9ACTN</name>
<protein>
    <submittedName>
        <fullName evidence="1">Uncharacterized protein</fullName>
    </submittedName>
</protein>
<gene>
    <name evidence="1" type="ORF">ER308_08215</name>
</gene>
<dbReference type="KEGG" id="erz:ER308_08215"/>
<dbReference type="EMBL" id="CP036402">
    <property type="protein sequence ID" value="QBI19536.1"/>
    <property type="molecule type" value="Genomic_DNA"/>
</dbReference>
<dbReference type="AlphaFoldDB" id="A0A411YEB3"/>